<keyword evidence="3 4" id="KW-0620">Polyamine biosynthesis</keyword>
<dbReference type="PANTHER" id="PTHR43317">
    <property type="entry name" value="THERMOSPERMINE SYNTHASE ACAULIS5"/>
    <property type="match status" value="1"/>
</dbReference>
<comment type="similarity">
    <text evidence="1">Belongs to the spermidine/spermine synthase family.</text>
</comment>
<organism evidence="6 7">
    <name type="scientific">Paenibacillus montanisoli</name>
    <dbReference type="NCBI Taxonomy" id="2081970"/>
    <lineage>
        <taxon>Bacteria</taxon>
        <taxon>Bacillati</taxon>
        <taxon>Bacillota</taxon>
        <taxon>Bacilli</taxon>
        <taxon>Bacillales</taxon>
        <taxon>Paenibacillaceae</taxon>
        <taxon>Paenibacillus</taxon>
    </lineage>
</organism>
<dbReference type="SUPFAM" id="SSF53335">
    <property type="entry name" value="S-adenosyl-L-methionine-dependent methyltransferases"/>
    <property type="match status" value="1"/>
</dbReference>
<gene>
    <name evidence="6" type="ORF">DL346_28665</name>
</gene>
<dbReference type="Gene3D" id="3.40.50.150">
    <property type="entry name" value="Vaccinia Virus protein VP39"/>
    <property type="match status" value="1"/>
</dbReference>
<dbReference type="EMBL" id="QLUW01000010">
    <property type="protein sequence ID" value="RAP73185.1"/>
    <property type="molecule type" value="Genomic_DNA"/>
</dbReference>
<dbReference type="Proteomes" id="UP000249260">
    <property type="component" value="Unassembled WGS sequence"/>
</dbReference>
<dbReference type="AlphaFoldDB" id="A0A328TWR9"/>
<proteinExistence type="inferred from homology"/>
<dbReference type="PROSITE" id="PS51006">
    <property type="entry name" value="PABS_2"/>
    <property type="match status" value="1"/>
</dbReference>
<name>A0A328TWR9_9BACL</name>
<evidence type="ECO:0000256" key="1">
    <source>
        <dbReference type="ARBA" id="ARBA00007867"/>
    </source>
</evidence>
<dbReference type="GO" id="GO:0016740">
    <property type="term" value="F:transferase activity"/>
    <property type="evidence" value="ECO:0007669"/>
    <property type="project" value="UniProtKB-UniRule"/>
</dbReference>
<evidence type="ECO:0000256" key="4">
    <source>
        <dbReference type="PROSITE-ProRule" id="PRU00354"/>
    </source>
</evidence>
<feature type="domain" description="PABS" evidence="5">
    <location>
        <begin position="1"/>
        <end position="227"/>
    </location>
</feature>
<dbReference type="Pfam" id="PF01564">
    <property type="entry name" value="Spermine_synth"/>
    <property type="match status" value="1"/>
</dbReference>
<dbReference type="NCBIfam" id="NF037959">
    <property type="entry name" value="MFS_SpdSyn"/>
    <property type="match status" value="1"/>
</dbReference>
<keyword evidence="7" id="KW-1185">Reference proteome</keyword>
<dbReference type="InterPro" id="IPR030374">
    <property type="entry name" value="PABS"/>
</dbReference>
<evidence type="ECO:0000256" key="2">
    <source>
        <dbReference type="ARBA" id="ARBA00022679"/>
    </source>
</evidence>
<feature type="active site" description="Proton acceptor" evidence="4">
    <location>
        <position position="138"/>
    </location>
</feature>
<dbReference type="InterPro" id="IPR029063">
    <property type="entry name" value="SAM-dependent_MTases_sf"/>
</dbReference>
<accession>A0A328TWR9</accession>
<evidence type="ECO:0000256" key="3">
    <source>
        <dbReference type="ARBA" id="ARBA00023115"/>
    </source>
</evidence>
<dbReference type="GO" id="GO:0006596">
    <property type="term" value="P:polyamine biosynthetic process"/>
    <property type="evidence" value="ECO:0007669"/>
    <property type="project" value="UniProtKB-UniRule"/>
</dbReference>
<evidence type="ECO:0000313" key="6">
    <source>
        <dbReference type="EMBL" id="RAP73185.1"/>
    </source>
</evidence>
<dbReference type="OrthoDB" id="9761985at2"/>
<dbReference type="RefSeq" id="WP_112885813.1">
    <property type="nucleotide sequence ID" value="NZ_QLUW01000010.1"/>
</dbReference>
<comment type="caution">
    <text evidence="6">The sequence shown here is derived from an EMBL/GenBank/DDBJ whole genome shotgun (WGS) entry which is preliminary data.</text>
</comment>
<evidence type="ECO:0000313" key="7">
    <source>
        <dbReference type="Proteomes" id="UP000249260"/>
    </source>
</evidence>
<keyword evidence="2 4" id="KW-0808">Transferase</keyword>
<protein>
    <submittedName>
        <fullName evidence="6">Spermidine synthase</fullName>
    </submittedName>
</protein>
<evidence type="ECO:0000259" key="5">
    <source>
        <dbReference type="PROSITE" id="PS51006"/>
    </source>
</evidence>
<dbReference type="PANTHER" id="PTHR43317:SF1">
    <property type="entry name" value="THERMOSPERMINE SYNTHASE ACAULIS5"/>
    <property type="match status" value="1"/>
</dbReference>
<reference evidence="6 7" key="1">
    <citation type="submission" date="2018-06" db="EMBL/GenBank/DDBJ databases">
        <title>Paenibacillus montanisoli sp. nov., isolated from mountain area soil.</title>
        <authorList>
            <person name="Wu M."/>
        </authorList>
    </citation>
    <scope>NUCLEOTIDE SEQUENCE [LARGE SCALE GENOMIC DNA]</scope>
    <source>
        <strain evidence="6 7">RA17</strain>
    </source>
</reference>
<sequence>MRILYREIGEQNEITVYDTDEYSGERGRFRILQFSDNAMQGAMDLDQPERILFEYPQAMLHLMACSGVSSGSVFLIGHGIGTIARHCTGRVKAAELDAQVVELSRRYFGYSGTNVAVGDGRELLANESAHSYDFIVLDAFSDKGTPRHLTSTGFFELAASKLDEEGAIIINLMGKSENDANIAAIHATLREVFPNVKAFALPAASAADRRNYILVGGGGTIPYQARKMAGFVEIELGHGYIIED</sequence>